<dbReference type="Pfam" id="PF00041">
    <property type="entry name" value="fn3"/>
    <property type="match status" value="1"/>
</dbReference>
<dbReference type="SMART" id="SM00060">
    <property type="entry name" value="FN3"/>
    <property type="match status" value="2"/>
</dbReference>
<organism evidence="3 4">
    <name type="scientific">Exocentrus adspersus</name>
    <dbReference type="NCBI Taxonomy" id="1586481"/>
    <lineage>
        <taxon>Eukaryota</taxon>
        <taxon>Metazoa</taxon>
        <taxon>Ecdysozoa</taxon>
        <taxon>Arthropoda</taxon>
        <taxon>Hexapoda</taxon>
        <taxon>Insecta</taxon>
        <taxon>Pterygota</taxon>
        <taxon>Neoptera</taxon>
        <taxon>Endopterygota</taxon>
        <taxon>Coleoptera</taxon>
        <taxon>Polyphaga</taxon>
        <taxon>Cucujiformia</taxon>
        <taxon>Chrysomeloidea</taxon>
        <taxon>Cerambycidae</taxon>
        <taxon>Lamiinae</taxon>
        <taxon>Acanthocinini</taxon>
        <taxon>Exocentrus</taxon>
    </lineage>
</organism>
<feature type="domain" description="Fibronectin type-III" evidence="2">
    <location>
        <begin position="213"/>
        <end position="311"/>
    </location>
</feature>
<evidence type="ECO:0000259" key="2">
    <source>
        <dbReference type="PROSITE" id="PS50853"/>
    </source>
</evidence>
<protein>
    <recommendedName>
        <fullName evidence="2">Fibronectin type-III domain-containing protein</fullName>
    </recommendedName>
</protein>
<keyword evidence="4" id="KW-1185">Reference proteome</keyword>
<keyword evidence="1" id="KW-0732">Signal</keyword>
<proteinExistence type="predicted"/>
<feature type="signal peptide" evidence="1">
    <location>
        <begin position="1"/>
        <end position="20"/>
    </location>
</feature>
<dbReference type="AlphaFoldDB" id="A0AAV8WFZ8"/>
<dbReference type="CDD" id="cd00063">
    <property type="entry name" value="FN3"/>
    <property type="match status" value="2"/>
</dbReference>
<dbReference type="EMBL" id="JANEYG010000002">
    <property type="protein sequence ID" value="KAJ8925161.1"/>
    <property type="molecule type" value="Genomic_DNA"/>
</dbReference>
<evidence type="ECO:0000256" key="1">
    <source>
        <dbReference type="SAM" id="SignalP"/>
    </source>
</evidence>
<reference evidence="3 4" key="1">
    <citation type="journal article" date="2023" name="Insect Mol. Biol.">
        <title>Genome sequencing provides insights into the evolution of gene families encoding plant cell wall-degrading enzymes in longhorned beetles.</title>
        <authorList>
            <person name="Shin N.R."/>
            <person name="Okamura Y."/>
            <person name="Kirsch R."/>
            <person name="Pauchet Y."/>
        </authorList>
    </citation>
    <scope>NUCLEOTIDE SEQUENCE [LARGE SCALE GENOMIC DNA]</scope>
    <source>
        <strain evidence="3">EAD_L_NR</strain>
    </source>
</reference>
<evidence type="ECO:0000313" key="4">
    <source>
        <dbReference type="Proteomes" id="UP001159042"/>
    </source>
</evidence>
<dbReference type="PROSITE" id="PS50853">
    <property type="entry name" value="FN3"/>
    <property type="match status" value="2"/>
</dbReference>
<gene>
    <name evidence="3" type="ORF">NQ315_001346</name>
</gene>
<dbReference type="InterPro" id="IPR003961">
    <property type="entry name" value="FN3_dom"/>
</dbReference>
<evidence type="ECO:0000313" key="3">
    <source>
        <dbReference type="EMBL" id="KAJ8925161.1"/>
    </source>
</evidence>
<name>A0AAV8WFZ8_9CUCU</name>
<accession>A0AAV8WFZ8</accession>
<dbReference type="InterPro" id="IPR013783">
    <property type="entry name" value="Ig-like_fold"/>
</dbReference>
<comment type="caution">
    <text evidence="3">The sequence shown here is derived from an EMBL/GenBank/DDBJ whole genome shotgun (WGS) entry which is preliminary data.</text>
</comment>
<feature type="chain" id="PRO_5043563864" description="Fibronectin type-III domain-containing protein" evidence="1">
    <location>
        <begin position="21"/>
        <end position="312"/>
    </location>
</feature>
<dbReference type="SUPFAM" id="SSF49265">
    <property type="entry name" value="Fibronectin type III"/>
    <property type="match status" value="2"/>
</dbReference>
<dbReference type="Proteomes" id="UP001159042">
    <property type="component" value="Unassembled WGS sequence"/>
</dbReference>
<dbReference type="Gene3D" id="2.60.40.10">
    <property type="entry name" value="Immunoglobulins"/>
    <property type="match status" value="2"/>
</dbReference>
<sequence length="312" mass="35079">MIAKLSFLAALLCFGGFVRGDDCIPRYVENLRINVSAVLTWEVHPDEKCEIKEFKVDVVSDDHDYELHFKVVFQYVDLSILPVCEEWHFVVTPIAADDVVGYERRLVGHVPLPSSADISLRYFNVTQQNSRDVLLQWDLLNHTLGDCTLRYRIVIENRESGDFQDVYVSGRSTNLHNLSPCVPYHITIRAVNIAHPTIEGPIRFNNLEIPPHAQVSPSLTSIEIGPTSADMTWGLENWSNRCPVRALHIDGGSRFNISVPIEDSPDRPPVEVNLKGLQPNRMYYLKVAVENSGGLSQPSQIAVQTAELDPGH</sequence>
<dbReference type="InterPro" id="IPR036116">
    <property type="entry name" value="FN3_sf"/>
</dbReference>
<feature type="domain" description="Fibronectin type-III" evidence="2">
    <location>
        <begin position="119"/>
        <end position="212"/>
    </location>
</feature>